<gene>
    <name evidence="6" type="ORF">CHH28_15810</name>
</gene>
<feature type="transmembrane region" description="Helical" evidence="4">
    <location>
        <begin position="85"/>
        <end position="102"/>
    </location>
</feature>
<feature type="transmembrane region" description="Helical" evidence="4">
    <location>
        <begin position="12"/>
        <end position="30"/>
    </location>
</feature>
<feature type="transmembrane region" description="Helical" evidence="4">
    <location>
        <begin position="108"/>
        <end position="134"/>
    </location>
</feature>
<keyword evidence="3 4" id="KW-0472">Membrane</keyword>
<feature type="transmembrane region" description="Helical" evidence="4">
    <location>
        <begin position="174"/>
        <end position="192"/>
    </location>
</feature>
<dbReference type="PANTHER" id="PTHR23523:SF1">
    <property type="entry name" value="CYANATE TRANSPORT PROTEIN CYNX"/>
    <property type="match status" value="1"/>
</dbReference>
<dbReference type="Gene3D" id="1.20.1250.20">
    <property type="entry name" value="MFS general substrate transporter like domains"/>
    <property type="match status" value="2"/>
</dbReference>
<feature type="transmembrane region" description="Helical" evidence="4">
    <location>
        <begin position="250"/>
        <end position="270"/>
    </location>
</feature>
<name>A0A222FM11_9GAMM</name>
<dbReference type="EMBL" id="CP022530">
    <property type="protein sequence ID" value="ASP40048.1"/>
    <property type="molecule type" value="Genomic_DNA"/>
</dbReference>
<protein>
    <submittedName>
        <fullName evidence="6">MFS transporter</fullName>
    </submittedName>
</protein>
<keyword evidence="1 4" id="KW-0812">Transmembrane</keyword>
<dbReference type="GO" id="GO:0022857">
    <property type="term" value="F:transmembrane transporter activity"/>
    <property type="evidence" value="ECO:0007669"/>
    <property type="project" value="InterPro"/>
</dbReference>
<dbReference type="SUPFAM" id="SSF103473">
    <property type="entry name" value="MFS general substrate transporter"/>
    <property type="match status" value="1"/>
</dbReference>
<evidence type="ECO:0000259" key="5">
    <source>
        <dbReference type="PROSITE" id="PS50850"/>
    </source>
</evidence>
<feature type="transmembrane region" description="Helical" evidence="4">
    <location>
        <begin position="342"/>
        <end position="361"/>
    </location>
</feature>
<evidence type="ECO:0000256" key="4">
    <source>
        <dbReference type="SAM" id="Phobius"/>
    </source>
</evidence>
<sequence>MQHASNIEALNSSAKVSGLIVITMLIGLNLRPALAAIGPLTSAIQQDTGMSFTAMAWLTLLPVLAMGLGCFVTLKLRQQYSLKQLVQGSLGLLVIANGLRVWDTESLAQPILLLTSLLAGTGIAVLQATLPVVIKTLAGDDSARVMGFYVSAIMGGAALAASVSPWLTSGELDWRMALAVWSLLALVALVCWQQWSSQLPQQSSGKALHHGVARSRQVSLIATFSMAAAGYVCILAWLPPFLLDLGFSATQAGLLLGYLTAVEVAAGFIFPSLASKNLDRRWVLTLVMLLSVTGFVWLALIPQWASIVFPLTLLGLGIGGQFPMVMIVTMDHHPNAQKAGSLVAVVQGYGYSLAAFMPLLMGALRDQLGQFELAWLALAGIYLVAIILVSRYNPRHYQALRSSNEDAQ</sequence>
<evidence type="ECO:0000313" key="6">
    <source>
        <dbReference type="EMBL" id="ASP40048.1"/>
    </source>
</evidence>
<dbReference type="InterPro" id="IPR052524">
    <property type="entry name" value="MFS_Cyanate_Porter"/>
</dbReference>
<dbReference type="RefSeq" id="WP_094061222.1">
    <property type="nucleotide sequence ID" value="NZ_CP022530.1"/>
</dbReference>
<dbReference type="AlphaFoldDB" id="A0A222FM11"/>
<keyword evidence="2 4" id="KW-1133">Transmembrane helix</keyword>
<dbReference type="PANTHER" id="PTHR23523">
    <property type="match status" value="1"/>
</dbReference>
<feature type="transmembrane region" description="Helical" evidence="4">
    <location>
        <begin position="307"/>
        <end position="330"/>
    </location>
</feature>
<dbReference type="InterPro" id="IPR020846">
    <property type="entry name" value="MFS_dom"/>
</dbReference>
<evidence type="ECO:0000313" key="7">
    <source>
        <dbReference type="Proteomes" id="UP000202440"/>
    </source>
</evidence>
<evidence type="ECO:0000256" key="3">
    <source>
        <dbReference type="ARBA" id="ARBA00023136"/>
    </source>
</evidence>
<feature type="transmembrane region" description="Helical" evidence="4">
    <location>
        <begin position="50"/>
        <end position="73"/>
    </location>
</feature>
<feature type="transmembrane region" description="Helical" evidence="4">
    <location>
        <begin position="282"/>
        <end position="301"/>
    </location>
</feature>
<dbReference type="KEGG" id="bsan:CHH28_15810"/>
<reference evidence="6 7" key="1">
    <citation type="submission" date="2017-07" db="EMBL/GenBank/DDBJ databases">
        <title>Annotated genome sequence of Bacterioplanes sanyensis isolated from Red Sea.</title>
        <authorList>
            <person name="Rehman Z.U."/>
        </authorList>
    </citation>
    <scope>NUCLEOTIDE SEQUENCE [LARGE SCALE GENOMIC DNA]</scope>
    <source>
        <strain evidence="6 7">NV9</strain>
    </source>
</reference>
<feature type="transmembrane region" description="Helical" evidence="4">
    <location>
        <begin position="218"/>
        <end position="238"/>
    </location>
</feature>
<keyword evidence="7" id="KW-1185">Reference proteome</keyword>
<dbReference type="PROSITE" id="PS50850">
    <property type="entry name" value="MFS"/>
    <property type="match status" value="1"/>
</dbReference>
<dbReference type="InterPro" id="IPR036259">
    <property type="entry name" value="MFS_trans_sf"/>
</dbReference>
<feature type="domain" description="Major facilitator superfamily (MFS) profile" evidence="5">
    <location>
        <begin position="19"/>
        <end position="397"/>
    </location>
</feature>
<organism evidence="6 7">
    <name type="scientific">Bacterioplanes sanyensis</name>
    <dbReference type="NCBI Taxonomy" id="1249553"/>
    <lineage>
        <taxon>Bacteria</taxon>
        <taxon>Pseudomonadati</taxon>
        <taxon>Pseudomonadota</taxon>
        <taxon>Gammaproteobacteria</taxon>
        <taxon>Oceanospirillales</taxon>
        <taxon>Oceanospirillaceae</taxon>
        <taxon>Bacterioplanes</taxon>
    </lineage>
</organism>
<dbReference type="InterPro" id="IPR011701">
    <property type="entry name" value="MFS"/>
</dbReference>
<dbReference type="Proteomes" id="UP000202440">
    <property type="component" value="Chromosome"/>
</dbReference>
<evidence type="ECO:0000256" key="2">
    <source>
        <dbReference type="ARBA" id="ARBA00022989"/>
    </source>
</evidence>
<proteinExistence type="predicted"/>
<feature type="transmembrane region" description="Helical" evidence="4">
    <location>
        <begin position="146"/>
        <end position="168"/>
    </location>
</feature>
<evidence type="ECO:0000256" key="1">
    <source>
        <dbReference type="ARBA" id="ARBA00022692"/>
    </source>
</evidence>
<feature type="transmembrane region" description="Helical" evidence="4">
    <location>
        <begin position="373"/>
        <end position="392"/>
    </location>
</feature>
<accession>A0A222FM11</accession>
<dbReference type="Pfam" id="PF07690">
    <property type="entry name" value="MFS_1"/>
    <property type="match status" value="1"/>
</dbReference>
<dbReference type="OrthoDB" id="5758872at2"/>